<name>A0A1F5TNJ9_9BACT</name>
<reference evidence="1 2" key="1">
    <citation type="journal article" date="2016" name="Nat. Commun.">
        <title>Thousands of microbial genomes shed light on interconnected biogeochemical processes in an aquifer system.</title>
        <authorList>
            <person name="Anantharaman K."/>
            <person name="Brown C.T."/>
            <person name="Hug L.A."/>
            <person name="Sharon I."/>
            <person name="Castelle C.J."/>
            <person name="Probst A.J."/>
            <person name="Thomas B.C."/>
            <person name="Singh A."/>
            <person name="Wilkins M.J."/>
            <person name="Karaoz U."/>
            <person name="Brodie E.L."/>
            <person name="Williams K.H."/>
            <person name="Hubbard S.S."/>
            <person name="Banfield J.F."/>
        </authorList>
    </citation>
    <scope>NUCLEOTIDE SEQUENCE [LARGE SCALE GENOMIC DNA]</scope>
</reference>
<gene>
    <name evidence="1" type="ORF">A2477_01935</name>
</gene>
<accession>A0A1F5TNJ9</accession>
<dbReference type="PROSITE" id="PS51257">
    <property type="entry name" value="PROKAR_LIPOPROTEIN"/>
    <property type="match status" value="1"/>
</dbReference>
<comment type="caution">
    <text evidence="1">The sequence shown here is derived from an EMBL/GenBank/DDBJ whole genome shotgun (WGS) entry which is preliminary data.</text>
</comment>
<sequence>MTFLKKQKTIVITTFVLLFSCFLVFSPPKSLAADSLTARLRGRLLLQAQSRGQVWYVNPIDDRRYEVNAENALSIFRALALGITNDDLEKIPTDTNFINAKVDSDGDGYLDIVEAVNGYNLFGPGKAIFDKKITTRLRGRLLLQAQNHGQIWYVNPVDDRKYEVNAANALPLFRQLALGITDADLSEISPATVTTEVSETPKVSETSPPGGFGNLPTPPSYTYTYLPRQNDNAASAGTVMSAAASAIRGGNAQATAYFTPAVRKAIAYTMGVLDSSGLLILGNLLSSATLTSSNTTGVVYATHVLFNGQNVTVSFYVQKQPDGSWLLANL</sequence>
<proteinExistence type="predicted"/>
<dbReference type="AlphaFoldDB" id="A0A1F5TNJ9"/>
<evidence type="ECO:0000313" key="1">
    <source>
        <dbReference type="EMBL" id="OGF40460.1"/>
    </source>
</evidence>
<organism evidence="1 2">
    <name type="scientific">Candidatus Falkowbacteria bacterium RIFOXYC2_FULL_47_12</name>
    <dbReference type="NCBI Taxonomy" id="1798004"/>
    <lineage>
        <taxon>Bacteria</taxon>
        <taxon>Candidatus Falkowiibacteriota</taxon>
    </lineage>
</organism>
<dbReference type="EMBL" id="MFGL01000024">
    <property type="protein sequence ID" value="OGF40460.1"/>
    <property type="molecule type" value="Genomic_DNA"/>
</dbReference>
<evidence type="ECO:0000313" key="2">
    <source>
        <dbReference type="Proteomes" id="UP000177939"/>
    </source>
</evidence>
<protein>
    <submittedName>
        <fullName evidence="1">Uncharacterized protein</fullName>
    </submittedName>
</protein>
<dbReference type="Proteomes" id="UP000177939">
    <property type="component" value="Unassembled WGS sequence"/>
</dbReference>